<dbReference type="InterPro" id="IPR018114">
    <property type="entry name" value="TRYPSIN_HIS"/>
</dbReference>
<feature type="domain" description="Peptidase S1" evidence="5">
    <location>
        <begin position="49"/>
        <end position="279"/>
    </location>
</feature>
<organism evidence="6 7">
    <name type="scientific">Streptomyces monticola</name>
    <dbReference type="NCBI Taxonomy" id="2666263"/>
    <lineage>
        <taxon>Bacteria</taxon>
        <taxon>Bacillati</taxon>
        <taxon>Actinomycetota</taxon>
        <taxon>Actinomycetes</taxon>
        <taxon>Kitasatosporales</taxon>
        <taxon>Streptomycetaceae</taxon>
        <taxon>Streptomyces</taxon>
    </lineage>
</organism>
<dbReference type="CDD" id="cd00190">
    <property type="entry name" value="Tryp_SPc"/>
    <property type="match status" value="1"/>
</dbReference>
<evidence type="ECO:0000259" key="5">
    <source>
        <dbReference type="PROSITE" id="PS50240"/>
    </source>
</evidence>
<dbReference type="PROSITE" id="PS00135">
    <property type="entry name" value="TRYPSIN_SER"/>
    <property type="match status" value="1"/>
</dbReference>
<sequence>MLRTLRSSTTARRLTATGAAALMALSLSSFSAHAAPTDSDPTPGPTPRVVGGEKAKQGEFPFMVRLSMGCGGSLYAKDIVITAAHCVGGSGPDKSITVTAGATDLKDPKAIKVKSKKVVVAPGYAGQSKDWALIKLAKPVKLIKGRTALLPITTTKAYDKGTFGVAGWGDVKEGAGQQQRHLRKAKVPFVTDAACKRAYPTSPGVHFFPKEEICAGNLQAGGVDTCQGDSGGPMFRKDNKGKWLQVGIVSWGDGCARPGKPGVYTEVSTFAKQIAKAARAL</sequence>
<proteinExistence type="predicted"/>
<keyword evidence="2" id="KW-0378">Hydrolase</keyword>
<reference evidence="7" key="1">
    <citation type="journal article" date="2019" name="Int. J. Syst. Evol. Microbiol.">
        <title>The Global Catalogue of Microorganisms (GCM) 10K type strain sequencing project: providing services to taxonomists for standard genome sequencing and annotation.</title>
        <authorList>
            <consortium name="The Broad Institute Genomics Platform"/>
            <consortium name="The Broad Institute Genome Sequencing Center for Infectious Disease"/>
            <person name="Wu L."/>
            <person name="Ma J."/>
        </authorList>
    </citation>
    <scope>NUCLEOTIDE SEQUENCE [LARGE SCALE GENOMIC DNA]</scope>
    <source>
        <strain evidence="7">SYNS20</strain>
    </source>
</reference>
<gene>
    <name evidence="6" type="ORF">ACFQVC_39805</name>
</gene>
<dbReference type="Proteomes" id="UP001596523">
    <property type="component" value="Unassembled WGS sequence"/>
</dbReference>
<dbReference type="InterPro" id="IPR001314">
    <property type="entry name" value="Peptidase_S1A"/>
</dbReference>
<dbReference type="PANTHER" id="PTHR24252:SF7">
    <property type="entry name" value="HYALIN"/>
    <property type="match status" value="1"/>
</dbReference>
<dbReference type="RefSeq" id="WP_381840691.1">
    <property type="nucleotide sequence ID" value="NZ_JBHTCF010000032.1"/>
</dbReference>
<feature type="signal peptide" evidence="4">
    <location>
        <begin position="1"/>
        <end position="34"/>
    </location>
</feature>
<dbReference type="SMART" id="SM00020">
    <property type="entry name" value="Tryp_SPc"/>
    <property type="match status" value="1"/>
</dbReference>
<dbReference type="Gene3D" id="2.40.10.10">
    <property type="entry name" value="Trypsin-like serine proteases"/>
    <property type="match status" value="2"/>
</dbReference>
<dbReference type="Pfam" id="PF00089">
    <property type="entry name" value="Trypsin"/>
    <property type="match status" value="1"/>
</dbReference>
<feature type="region of interest" description="Disordered" evidence="3">
    <location>
        <begin position="33"/>
        <end position="54"/>
    </location>
</feature>
<feature type="chain" id="PRO_5045536012" evidence="4">
    <location>
        <begin position="35"/>
        <end position="281"/>
    </location>
</feature>
<dbReference type="PRINTS" id="PR00722">
    <property type="entry name" value="CHYMOTRYPSIN"/>
</dbReference>
<dbReference type="SUPFAM" id="SSF50494">
    <property type="entry name" value="Trypsin-like serine proteases"/>
    <property type="match status" value="1"/>
</dbReference>
<evidence type="ECO:0000256" key="3">
    <source>
        <dbReference type="SAM" id="MobiDB-lite"/>
    </source>
</evidence>
<feature type="compositionally biased region" description="Low complexity" evidence="3">
    <location>
        <begin position="33"/>
        <end position="50"/>
    </location>
</feature>
<dbReference type="InterPro" id="IPR043504">
    <property type="entry name" value="Peptidase_S1_PA_chymotrypsin"/>
</dbReference>
<dbReference type="PROSITE" id="PS00134">
    <property type="entry name" value="TRYPSIN_HIS"/>
    <property type="match status" value="1"/>
</dbReference>
<keyword evidence="4" id="KW-0732">Signal</keyword>
<dbReference type="PROSITE" id="PS50240">
    <property type="entry name" value="TRYPSIN_DOM"/>
    <property type="match status" value="1"/>
</dbReference>
<evidence type="ECO:0000256" key="4">
    <source>
        <dbReference type="SAM" id="SignalP"/>
    </source>
</evidence>
<evidence type="ECO:0000256" key="1">
    <source>
        <dbReference type="ARBA" id="ARBA00023157"/>
    </source>
</evidence>
<keyword evidence="2" id="KW-0645">Protease</keyword>
<dbReference type="InterPro" id="IPR009003">
    <property type="entry name" value="Peptidase_S1_PA"/>
</dbReference>
<dbReference type="InterPro" id="IPR001254">
    <property type="entry name" value="Trypsin_dom"/>
</dbReference>
<dbReference type="InterPro" id="IPR033116">
    <property type="entry name" value="TRYPSIN_SER"/>
</dbReference>
<evidence type="ECO:0000256" key="2">
    <source>
        <dbReference type="RuleBase" id="RU363034"/>
    </source>
</evidence>
<evidence type="ECO:0000313" key="6">
    <source>
        <dbReference type="EMBL" id="MFC7310346.1"/>
    </source>
</evidence>
<evidence type="ECO:0000313" key="7">
    <source>
        <dbReference type="Proteomes" id="UP001596523"/>
    </source>
</evidence>
<dbReference type="EMBL" id="JBHTCF010000032">
    <property type="protein sequence ID" value="MFC7310346.1"/>
    <property type="molecule type" value="Genomic_DNA"/>
</dbReference>
<keyword evidence="1" id="KW-1015">Disulfide bond</keyword>
<keyword evidence="7" id="KW-1185">Reference proteome</keyword>
<keyword evidence="2" id="KW-0720">Serine protease</keyword>
<comment type="caution">
    <text evidence="6">The sequence shown here is derived from an EMBL/GenBank/DDBJ whole genome shotgun (WGS) entry which is preliminary data.</text>
</comment>
<accession>A0ABW2JVX7</accession>
<name>A0ABW2JVX7_9ACTN</name>
<dbReference type="PANTHER" id="PTHR24252">
    <property type="entry name" value="ACROSIN-RELATED"/>
    <property type="match status" value="1"/>
</dbReference>
<protein>
    <submittedName>
        <fullName evidence="6">S1 family serine peptidase</fullName>
    </submittedName>
</protein>